<organism evidence="1 2">
    <name type="scientific">Dankookia rubra</name>
    <dbReference type="NCBI Taxonomy" id="1442381"/>
    <lineage>
        <taxon>Bacteria</taxon>
        <taxon>Pseudomonadati</taxon>
        <taxon>Pseudomonadota</taxon>
        <taxon>Alphaproteobacteria</taxon>
        <taxon>Acetobacterales</taxon>
        <taxon>Roseomonadaceae</taxon>
        <taxon>Dankookia</taxon>
    </lineage>
</organism>
<dbReference type="OrthoDB" id="7276785at2"/>
<evidence type="ECO:0000313" key="1">
    <source>
        <dbReference type="EMBL" id="TDH60790.1"/>
    </source>
</evidence>
<dbReference type="Proteomes" id="UP000295096">
    <property type="component" value="Unassembled WGS sequence"/>
</dbReference>
<gene>
    <name evidence="1" type="ORF">E2C06_20030</name>
</gene>
<keyword evidence="2" id="KW-1185">Reference proteome</keyword>
<name>A0A4R5QCD2_9PROT</name>
<sequence length="91" mass="9838">MTRGGLVMAMEPFADEASALQVGGLKIENRLDRVSLYGSLDLTRDKAGLRLARELHTILEAVVAALQREDTALPETVQTAQGEDTVKNPFG</sequence>
<evidence type="ECO:0000313" key="2">
    <source>
        <dbReference type="Proteomes" id="UP000295096"/>
    </source>
</evidence>
<reference evidence="1 2" key="1">
    <citation type="journal article" date="2016" name="J. Microbiol.">
        <title>Dankookia rubra gen. nov., sp. nov., an alphaproteobacterium isolated from sediment of a shallow stream.</title>
        <authorList>
            <person name="Kim W.H."/>
            <person name="Kim D.H."/>
            <person name="Kang K."/>
            <person name="Ahn T.Y."/>
        </authorList>
    </citation>
    <scope>NUCLEOTIDE SEQUENCE [LARGE SCALE GENOMIC DNA]</scope>
    <source>
        <strain evidence="1 2">JCM30602</strain>
    </source>
</reference>
<proteinExistence type="predicted"/>
<comment type="caution">
    <text evidence="1">The sequence shown here is derived from an EMBL/GenBank/DDBJ whole genome shotgun (WGS) entry which is preliminary data.</text>
</comment>
<accession>A0A4R5QCD2</accession>
<dbReference type="AlphaFoldDB" id="A0A4R5QCD2"/>
<dbReference type="EMBL" id="SMSJ01000031">
    <property type="protein sequence ID" value="TDH60790.1"/>
    <property type="molecule type" value="Genomic_DNA"/>
</dbReference>
<protein>
    <submittedName>
        <fullName evidence="1">Uncharacterized protein</fullName>
    </submittedName>
</protein>